<dbReference type="PANTHER" id="PTHR41244:SF1">
    <property type="entry name" value="GLYCOSYLTRANSFERASE"/>
    <property type="match status" value="1"/>
</dbReference>
<proteinExistence type="predicted"/>
<dbReference type="InterPro" id="IPR011990">
    <property type="entry name" value="TPR-like_helical_dom_sf"/>
</dbReference>
<dbReference type="Proteomes" id="UP000639010">
    <property type="component" value="Unassembled WGS sequence"/>
</dbReference>
<feature type="domain" description="Glycosyl transferase family 1" evidence="1">
    <location>
        <begin position="731"/>
        <end position="894"/>
    </location>
</feature>
<dbReference type="Pfam" id="PF00535">
    <property type="entry name" value="Glycos_transf_2"/>
    <property type="match status" value="1"/>
</dbReference>
<dbReference type="CDD" id="cd11579">
    <property type="entry name" value="Glyco_tran_WbsX"/>
    <property type="match status" value="1"/>
</dbReference>
<keyword evidence="4" id="KW-1185">Reference proteome</keyword>
<dbReference type="Gene3D" id="3.40.50.2000">
    <property type="entry name" value="Glycogen Phosphorylase B"/>
    <property type="match status" value="1"/>
</dbReference>
<evidence type="ECO:0000259" key="2">
    <source>
        <dbReference type="Pfam" id="PF00535"/>
    </source>
</evidence>
<dbReference type="InterPro" id="IPR019734">
    <property type="entry name" value="TPR_rpt"/>
</dbReference>
<dbReference type="InterPro" id="IPR001296">
    <property type="entry name" value="Glyco_trans_1"/>
</dbReference>
<protein>
    <submittedName>
        <fullName evidence="3">Glycosyltransferase involved in cell wall biosynthesis</fullName>
    </submittedName>
</protein>
<reference evidence="3 4" key="1">
    <citation type="submission" date="2020-10" db="EMBL/GenBank/DDBJ databases">
        <title>Genomic Encyclopedia of Type Strains, Phase IV (KMG-IV): sequencing the most valuable type-strain genomes for metagenomic binning, comparative biology and taxonomic classification.</title>
        <authorList>
            <person name="Goeker M."/>
        </authorList>
    </citation>
    <scope>NUCLEOTIDE SEQUENCE [LARGE SCALE GENOMIC DNA]</scope>
    <source>
        <strain evidence="3 4">DSM 4194</strain>
    </source>
</reference>
<evidence type="ECO:0000313" key="4">
    <source>
        <dbReference type="Proteomes" id="UP000639010"/>
    </source>
</evidence>
<gene>
    <name evidence="3" type="ORF">H4684_003990</name>
</gene>
<evidence type="ECO:0000259" key="1">
    <source>
        <dbReference type="Pfam" id="PF00534"/>
    </source>
</evidence>
<dbReference type="SUPFAM" id="SSF48452">
    <property type="entry name" value="TPR-like"/>
    <property type="match status" value="1"/>
</dbReference>
<dbReference type="Gene3D" id="3.20.20.80">
    <property type="entry name" value="Glycosidases"/>
    <property type="match status" value="1"/>
</dbReference>
<dbReference type="CDD" id="cd03801">
    <property type="entry name" value="GT4_PimA-like"/>
    <property type="match status" value="1"/>
</dbReference>
<name>A0ABR9H987_9BACT</name>
<dbReference type="InterPro" id="IPR029044">
    <property type="entry name" value="Nucleotide-diphossugar_trans"/>
</dbReference>
<dbReference type="SUPFAM" id="SSF53756">
    <property type="entry name" value="UDP-Glycosyltransferase/glycogen phosphorylase"/>
    <property type="match status" value="1"/>
</dbReference>
<dbReference type="Pfam" id="PF00534">
    <property type="entry name" value="Glycos_transf_1"/>
    <property type="match status" value="1"/>
</dbReference>
<dbReference type="SMART" id="SM00028">
    <property type="entry name" value="TPR"/>
    <property type="match status" value="1"/>
</dbReference>
<dbReference type="InterPro" id="IPR032719">
    <property type="entry name" value="WbsX"/>
</dbReference>
<organism evidence="3 4">
    <name type="scientific">Desulfomicrobium macestii</name>
    <dbReference type="NCBI Taxonomy" id="90731"/>
    <lineage>
        <taxon>Bacteria</taxon>
        <taxon>Pseudomonadati</taxon>
        <taxon>Thermodesulfobacteriota</taxon>
        <taxon>Desulfovibrionia</taxon>
        <taxon>Desulfovibrionales</taxon>
        <taxon>Desulfomicrobiaceae</taxon>
        <taxon>Desulfomicrobium</taxon>
    </lineage>
</organism>
<dbReference type="InterPro" id="IPR001173">
    <property type="entry name" value="Glyco_trans_2-like"/>
</dbReference>
<sequence>MNNSFQRNENQMNAPWQSYWVRANACFRNKDYESAIKFYEKAILQAEHPLKARIRFNLDFALRRAGKTVAPFAILEKPEGLDQYYFDLIKNGGFFDPDWYLEQYKEKHHVTGNPLAHYLAHGVELGTNPSPQFDTTYYLKQNQDVAQSGLHPFLHYICQGCNEDRLCRPLSAQDSLDIYQPEAPQYVPRLEPGDYLKEKAARVIAFYLPQFHPIPENDEWWGEGFTEWTNVRPARPLFEGHYQPHEPDKFLGYYDLRDSSVMRKQIELAKQYGIEGFCFYTYWFSGTRLLETPVDNYLADATLDLPFCICWANENWSRRWDGKDNDLLMVQHYSDQDDVAFISHMAKYLRDPRYLRVDGKPLLIVYRPNLFPSMSETATRWRDFCREIGLGEIYIAYVQSFEKRDPADYGLDAAIEFPPNNSAPPDISKNVVGARVDFSGKIYDWRIFLQRSENFKPKNYTVLRGACPSWDNTARKKERGTVFANSSPKLFERWLTNVFEDTLRRIEDVDQRLVFINAWNEWGEGAHLEPDKRHGYAWLQAVRQAHMAVTSRHQRILIVSHDAHPHGAQLLSLHLAKHFKCDLKLQVDMIVLGEGALLSRFSEHATVHRIDLKTASGSQIDAKLGQIGQKGIRCAIVNTTVSGDIVPHLKRHGIKVVSLVHELPGILAAYNLHEQANSIAMHADRVVFAAQQVKDGFEGFIGRSLSQAAIRPQGLYQRSWLRSGRDKNEIRREIREQLGIPAHAKIVICAGYADHRKGFDLFVEICVHLMQQSEDVFGLWVGHLDQSFADASLGCADAARVRHRLLFTGLVEEPQPYYLAADVYALTSREDPFPSVVMEALDAQIPVVAFRGCGGFEELLDRGCGVLVTMGDVAGFVGAVRGLLDNPQRASQMACLGRNIVERELNFRHYMFDLLEFCGQPIPRVSAIVPNYNYARYLQDRLETVRAQTLPLYELIVLDDCSSDNSLHVIQEFLTQCDVPSRLEINQVNSGSVFRQWRKGVELARGEYVWIAEADDVCKPELVERVVTRMRETGAVLGFSDSWQIDENGDRLGDSYKPYVNEKNSGAFDYSFEMSGRDFLANYLGIKNVILNVSAVIFRRDSFLKSLDKVGNNLFEYKVVGDWRLYIELCASSGVVVYESMSLNGHRRHRRSVTHALQAEIHIQEIESMHALSNKILFFSQNSDNQVDYICHVVNYLKQKK</sequence>
<comment type="caution">
    <text evidence="3">The sequence shown here is derived from an EMBL/GenBank/DDBJ whole genome shotgun (WGS) entry which is preliminary data.</text>
</comment>
<feature type="domain" description="Glycosyltransferase 2-like" evidence="2">
    <location>
        <begin position="926"/>
        <end position="1100"/>
    </location>
</feature>
<dbReference type="RefSeq" id="WP_192625050.1">
    <property type="nucleotide sequence ID" value="NZ_JADBGG010000056.1"/>
</dbReference>
<dbReference type="EMBL" id="JADBGG010000056">
    <property type="protein sequence ID" value="MBE1427298.1"/>
    <property type="molecule type" value="Genomic_DNA"/>
</dbReference>
<dbReference type="Gene3D" id="3.90.550.10">
    <property type="entry name" value="Spore Coat Polysaccharide Biosynthesis Protein SpsA, Chain A"/>
    <property type="match status" value="1"/>
</dbReference>
<accession>A0ABR9H987</accession>
<dbReference type="PANTHER" id="PTHR41244">
    <property type="entry name" value="RHAMNAN SYNTHESIS F"/>
    <property type="match status" value="1"/>
</dbReference>
<dbReference type="SUPFAM" id="SSF53448">
    <property type="entry name" value="Nucleotide-diphospho-sugar transferases"/>
    <property type="match status" value="1"/>
</dbReference>
<dbReference type="Pfam" id="PF14307">
    <property type="entry name" value="Glyco_tran_WbsX"/>
    <property type="match status" value="1"/>
</dbReference>
<evidence type="ECO:0000313" key="3">
    <source>
        <dbReference type="EMBL" id="MBE1427298.1"/>
    </source>
</evidence>